<dbReference type="Proteomes" id="UP000282297">
    <property type="component" value="Chromosome"/>
</dbReference>
<protein>
    <submittedName>
        <fullName evidence="3">Glycosyltransferase family 2 protein</fullName>
    </submittedName>
</protein>
<keyword evidence="3" id="KW-0808">Transferase</keyword>
<dbReference type="InterPro" id="IPR029044">
    <property type="entry name" value="Nucleotide-diphossugar_trans"/>
</dbReference>
<evidence type="ECO:0000313" key="3">
    <source>
        <dbReference type="EMBL" id="AZI20720.1"/>
    </source>
</evidence>
<evidence type="ECO:0000256" key="1">
    <source>
        <dbReference type="ARBA" id="ARBA00038494"/>
    </source>
</evidence>
<dbReference type="RefSeq" id="WP_124784907.1">
    <property type="nucleotide sequence ID" value="NZ_CP034171.1"/>
</dbReference>
<dbReference type="PANTHER" id="PTHR43630:SF2">
    <property type="entry name" value="GLYCOSYLTRANSFERASE"/>
    <property type="match status" value="1"/>
</dbReference>
<proteinExistence type="inferred from homology"/>
<gene>
    <name evidence="3" type="ORF">EIH08_08375</name>
</gene>
<dbReference type="Pfam" id="PF00535">
    <property type="entry name" value="Glycos_transf_2"/>
    <property type="match status" value="1"/>
</dbReference>
<dbReference type="SUPFAM" id="SSF53448">
    <property type="entry name" value="Nucleotide-diphospho-sugar transferases"/>
    <property type="match status" value="1"/>
</dbReference>
<organism evidence="3 4">
    <name type="scientific">Chryseobacterium taklimakanense</name>
    <dbReference type="NCBI Taxonomy" id="536441"/>
    <lineage>
        <taxon>Bacteria</taxon>
        <taxon>Pseudomonadati</taxon>
        <taxon>Bacteroidota</taxon>
        <taxon>Flavobacteriia</taxon>
        <taxon>Flavobacteriales</taxon>
        <taxon>Weeksellaceae</taxon>
        <taxon>Chryseobacterium group</taxon>
        <taxon>Chryseobacterium</taxon>
    </lineage>
</organism>
<reference evidence="4" key="1">
    <citation type="submission" date="2018-11" db="EMBL/GenBank/DDBJ databases">
        <title>Proposal to divide the Flavobacteriaceae and reorganize its genera based on Amino Acid Identity values calculated from whole genome sequences.</title>
        <authorList>
            <person name="Nicholson A.C."/>
            <person name="Gulvik C.A."/>
            <person name="Whitney A.M."/>
            <person name="Humrighouse B.W."/>
            <person name="Bell M."/>
            <person name="Holmes B."/>
            <person name="Steigerwalt A.B."/>
            <person name="Villarma A."/>
            <person name="Sheth M."/>
            <person name="Batra D."/>
            <person name="Pryor J."/>
            <person name="Bernardet J.-F."/>
            <person name="Hugo C."/>
            <person name="Kampfer P."/>
            <person name="Newman J.D."/>
            <person name="McQuiston J.R."/>
        </authorList>
    </citation>
    <scope>NUCLEOTIDE SEQUENCE [LARGE SCALE GENOMIC DNA]</scope>
    <source>
        <strain evidence="4">H4753</strain>
    </source>
</reference>
<accession>A0A3G8WHQ8</accession>
<dbReference type="GO" id="GO:0016740">
    <property type="term" value="F:transferase activity"/>
    <property type="evidence" value="ECO:0007669"/>
    <property type="project" value="UniProtKB-KW"/>
</dbReference>
<dbReference type="AlphaFoldDB" id="A0A3G8WHQ8"/>
<dbReference type="EMBL" id="CP034171">
    <property type="protein sequence ID" value="AZI20720.1"/>
    <property type="molecule type" value="Genomic_DNA"/>
</dbReference>
<dbReference type="CDD" id="cd00761">
    <property type="entry name" value="Glyco_tranf_GTA_type"/>
    <property type="match status" value="1"/>
</dbReference>
<sequence length="294" mass="33950">MKILIIIPAHNEEKNIFYCLKSLEQQTFEDFKVVVVNDGSTDKTAEIAKEFVSKNPNFQLLNLEKSEHQPGAKVVRTFNAGLKSQSLTTFDIICKFDADIIFPQNYLKKISEVYTINPKAGMVSGIVKIKKSVFEKDLAFDFQDEKRQWQFENLSSKDHVRGPVKSYRKQCLDDMNGLRTVLGWDNIDVMLAQKHGWEVVTVKALWVKHLRPTAYKYKNQKAEKLGEYFYNIGLNLPLAAVSSLKSSLKNKSLKEFFITMNAFLRQNSGRVLTSEEISYIRGLRWKNIFSKFKI</sequence>
<dbReference type="InterPro" id="IPR001173">
    <property type="entry name" value="Glyco_trans_2-like"/>
</dbReference>
<dbReference type="PANTHER" id="PTHR43630">
    <property type="entry name" value="POLY-BETA-1,6-N-ACETYL-D-GLUCOSAMINE SYNTHASE"/>
    <property type="match status" value="1"/>
</dbReference>
<name>A0A3G8WHQ8_9FLAO</name>
<feature type="domain" description="Glycosyltransferase 2-like" evidence="2">
    <location>
        <begin position="5"/>
        <end position="147"/>
    </location>
</feature>
<dbReference type="Gene3D" id="3.90.550.10">
    <property type="entry name" value="Spore Coat Polysaccharide Biosynthesis Protein SpsA, Chain A"/>
    <property type="match status" value="1"/>
</dbReference>
<evidence type="ECO:0000259" key="2">
    <source>
        <dbReference type="Pfam" id="PF00535"/>
    </source>
</evidence>
<evidence type="ECO:0000313" key="4">
    <source>
        <dbReference type="Proteomes" id="UP000282297"/>
    </source>
</evidence>
<comment type="similarity">
    <text evidence="1">Belongs to the glycosyltransferase 2 family. WaaE/KdtX subfamily.</text>
</comment>